<dbReference type="OrthoDB" id="8606860at2"/>
<keyword evidence="3" id="KW-0815">Transposition</keyword>
<evidence type="ECO:0000256" key="5">
    <source>
        <dbReference type="ARBA" id="ARBA00023172"/>
    </source>
</evidence>
<evidence type="ECO:0000259" key="7">
    <source>
        <dbReference type="Pfam" id="PF05598"/>
    </source>
</evidence>
<name>A0A448VNJ5_9NEIS</name>
<proteinExistence type="inferred from homology"/>
<evidence type="ECO:0000259" key="6">
    <source>
        <dbReference type="Pfam" id="PF01609"/>
    </source>
</evidence>
<evidence type="ECO:0000313" key="8">
    <source>
        <dbReference type="EMBL" id="VEJ51302.1"/>
    </source>
</evidence>
<dbReference type="PANTHER" id="PTHR35604">
    <property type="entry name" value="TRANSPOSASE INSH FOR INSERTION SEQUENCE ELEMENT IS5A-RELATED"/>
    <property type="match status" value="1"/>
</dbReference>
<evidence type="ECO:0000256" key="1">
    <source>
        <dbReference type="ARBA" id="ARBA00003544"/>
    </source>
</evidence>
<dbReference type="InterPro" id="IPR008490">
    <property type="entry name" value="Transposase_InsH_N"/>
</dbReference>
<dbReference type="Pfam" id="PF05598">
    <property type="entry name" value="DUF772"/>
    <property type="match status" value="1"/>
</dbReference>
<evidence type="ECO:0000313" key="9">
    <source>
        <dbReference type="Proteomes" id="UP000272771"/>
    </source>
</evidence>
<dbReference type="RefSeq" id="WP_126382090.1">
    <property type="nucleotide sequence ID" value="NZ_LR134533.1"/>
</dbReference>
<sequence>MSTFFQQTAQAMIAKHIDRFPLLKLEQVIDWQPIEHYLNHQRTRYLRDHRGRPAYPLLSMFKAVLLGQWHSLSDPELEYSLITRIDFQLFCRFDDFCIPDHSTLCRFRNWLAQDNTLAELLDLINRQLTDKGLKVEKASAAIVDATIIQTAGGKQRQAIEVDDEGFVCGETTPSKDPDARWIKKDSRFHLGYKQHTRTDADGYIEKLHITPANAHECKHLLPLLEDLAQDTTVYADKGYDSQENRQHLIERQLRDGIMQKAHRGCPLSQEQKIRNGRLAKVRYVVEQSFGTLHRKFRYGRAAYFGLGKVRAQSHLKAMCVNLLKAANRIGVSVAA</sequence>
<keyword evidence="9" id="KW-1185">Reference proteome</keyword>
<evidence type="ECO:0000256" key="4">
    <source>
        <dbReference type="ARBA" id="ARBA00023125"/>
    </source>
</evidence>
<protein>
    <submittedName>
        <fullName evidence="8">IS1106A3 transposase</fullName>
    </submittedName>
</protein>
<reference evidence="8 9" key="1">
    <citation type="submission" date="2018-12" db="EMBL/GenBank/DDBJ databases">
        <authorList>
            <consortium name="Pathogen Informatics"/>
        </authorList>
    </citation>
    <scope>NUCLEOTIDE SEQUENCE [LARGE SCALE GENOMIC DNA]</scope>
    <source>
        <strain evidence="8 9">NCTC12742</strain>
    </source>
</reference>
<feature type="domain" description="Transposase IS4-like" evidence="6">
    <location>
        <begin position="139"/>
        <end position="322"/>
    </location>
</feature>
<dbReference type="GO" id="GO:0003677">
    <property type="term" value="F:DNA binding"/>
    <property type="evidence" value="ECO:0007669"/>
    <property type="project" value="UniProtKB-KW"/>
</dbReference>
<dbReference type="Pfam" id="PF01609">
    <property type="entry name" value="DDE_Tnp_1"/>
    <property type="match status" value="1"/>
</dbReference>
<gene>
    <name evidence="8" type="ORF">NCTC12742_01181</name>
</gene>
<dbReference type="GO" id="GO:0004803">
    <property type="term" value="F:transposase activity"/>
    <property type="evidence" value="ECO:0007669"/>
    <property type="project" value="InterPro"/>
</dbReference>
<dbReference type="AlphaFoldDB" id="A0A448VNJ5"/>
<accession>A0A448VNJ5</accession>
<dbReference type="EMBL" id="LR134533">
    <property type="protein sequence ID" value="VEJ51302.1"/>
    <property type="molecule type" value="Genomic_DNA"/>
</dbReference>
<dbReference type="GO" id="GO:0006313">
    <property type="term" value="P:DNA transposition"/>
    <property type="evidence" value="ECO:0007669"/>
    <property type="project" value="InterPro"/>
</dbReference>
<dbReference type="NCBIfam" id="NF033581">
    <property type="entry name" value="transpos_IS5_4"/>
    <property type="match status" value="1"/>
</dbReference>
<keyword evidence="4" id="KW-0238">DNA-binding</keyword>
<keyword evidence="5" id="KW-0233">DNA recombination</keyword>
<comment type="similarity">
    <text evidence="2">Belongs to the transposase 11 family.</text>
</comment>
<dbReference type="PANTHER" id="PTHR35604:SF2">
    <property type="entry name" value="TRANSPOSASE INSH FOR INSERTION SEQUENCE ELEMENT IS5A-RELATED"/>
    <property type="match status" value="1"/>
</dbReference>
<dbReference type="InterPro" id="IPR002559">
    <property type="entry name" value="Transposase_11"/>
</dbReference>
<comment type="function">
    <text evidence="1">Involved in the transposition of the insertion sequence IS5.</text>
</comment>
<feature type="domain" description="Transposase InsH N-terminal" evidence="7">
    <location>
        <begin position="20"/>
        <end position="109"/>
    </location>
</feature>
<organism evidence="8 9">
    <name type="scientific">Neisseria weaveri</name>
    <dbReference type="NCBI Taxonomy" id="28091"/>
    <lineage>
        <taxon>Bacteria</taxon>
        <taxon>Pseudomonadati</taxon>
        <taxon>Pseudomonadota</taxon>
        <taxon>Betaproteobacteria</taxon>
        <taxon>Neisseriales</taxon>
        <taxon>Neisseriaceae</taxon>
        <taxon>Neisseria</taxon>
    </lineage>
</organism>
<evidence type="ECO:0000256" key="3">
    <source>
        <dbReference type="ARBA" id="ARBA00022578"/>
    </source>
</evidence>
<dbReference type="InterPro" id="IPR047959">
    <property type="entry name" value="Transpos_IS5"/>
</dbReference>
<dbReference type="Proteomes" id="UP000272771">
    <property type="component" value="Chromosome"/>
</dbReference>
<evidence type="ECO:0000256" key="2">
    <source>
        <dbReference type="ARBA" id="ARBA00010075"/>
    </source>
</evidence>